<accession>A0A327VNC3</accession>
<evidence type="ECO:0000256" key="10">
    <source>
        <dbReference type="SAM" id="SignalP"/>
    </source>
</evidence>
<dbReference type="InterPro" id="IPR012910">
    <property type="entry name" value="Plug_dom"/>
</dbReference>
<organism evidence="13 14">
    <name type="scientific">Chitinophaga dinghuensis</name>
    <dbReference type="NCBI Taxonomy" id="1539050"/>
    <lineage>
        <taxon>Bacteria</taxon>
        <taxon>Pseudomonadati</taxon>
        <taxon>Bacteroidota</taxon>
        <taxon>Chitinophagia</taxon>
        <taxon>Chitinophagales</taxon>
        <taxon>Chitinophagaceae</taxon>
        <taxon>Chitinophaga</taxon>
    </lineage>
</organism>
<proteinExistence type="inferred from homology"/>
<dbReference type="SUPFAM" id="SSF56935">
    <property type="entry name" value="Porins"/>
    <property type="match status" value="1"/>
</dbReference>
<dbReference type="Proteomes" id="UP000249819">
    <property type="component" value="Unassembled WGS sequence"/>
</dbReference>
<comment type="similarity">
    <text evidence="8 9">Belongs to the TonB-dependent receptor family.</text>
</comment>
<evidence type="ECO:0000256" key="4">
    <source>
        <dbReference type="ARBA" id="ARBA00022692"/>
    </source>
</evidence>
<dbReference type="EMBL" id="QLMA01000010">
    <property type="protein sequence ID" value="RAJ74989.1"/>
    <property type="molecule type" value="Genomic_DNA"/>
</dbReference>
<dbReference type="InterPro" id="IPR036942">
    <property type="entry name" value="Beta-barrel_TonB_sf"/>
</dbReference>
<evidence type="ECO:0000256" key="8">
    <source>
        <dbReference type="PROSITE-ProRule" id="PRU01360"/>
    </source>
</evidence>
<dbReference type="NCBIfam" id="TIGR04056">
    <property type="entry name" value="OMP_RagA_SusC"/>
    <property type="match status" value="1"/>
</dbReference>
<feature type="domain" description="TonB-dependent receptor plug" evidence="12">
    <location>
        <begin position="221"/>
        <end position="330"/>
    </location>
</feature>
<feature type="signal peptide" evidence="10">
    <location>
        <begin position="1"/>
        <end position="27"/>
    </location>
</feature>
<dbReference type="AlphaFoldDB" id="A0A327VNC3"/>
<dbReference type="SUPFAM" id="SSF49464">
    <property type="entry name" value="Carboxypeptidase regulatory domain-like"/>
    <property type="match status" value="1"/>
</dbReference>
<evidence type="ECO:0000256" key="6">
    <source>
        <dbReference type="ARBA" id="ARBA00023136"/>
    </source>
</evidence>
<evidence type="ECO:0000256" key="5">
    <source>
        <dbReference type="ARBA" id="ARBA00023077"/>
    </source>
</evidence>
<dbReference type="InterPro" id="IPR039426">
    <property type="entry name" value="TonB-dep_rcpt-like"/>
</dbReference>
<evidence type="ECO:0000259" key="12">
    <source>
        <dbReference type="Pfam" id="PF07715"/>
    </source>
</evidence>
<evidence type="ECO:0000313" key="14">
    <source>
        <dbReference type="Proteomes" id="UP000249819"/>
    </source>
</evidence>
<dbReference type="InterPro" id="IPR023997">
    <property type="entry name" value="TonB-dep_OMP_SusC/RagA_CS"/>
</dbReference>
<dbReference type="Pfam" id="PF13715">
    <property type="entry name" value="CarbopepD_reg_2"/>
    <property type="match status" value="1"/>
</dbReference>
<keyword evidence="4 8" id="KW-0812">Transmembrane</keyword>
<dbReference type="InterPro" id="IPR008969">
    <property type="entry name" value="CarboxyPept-like_regulatory"/>
</dbReference>
<evidence type="ECO:0000256" key="9">
    <source>
        <dbReference type="RuleBase" id="RU003357"/>
    </source>
</evidence>
<keyword evidence="7 8" id="KW-0998">Cell outer membrane</keyword>
<keyword evidence="5 9" id="KW-0798">TonB box</keyword>
<feature type="domain" description="TonB-dependent receptor-like beta-barrel" evidence="11">
    <location>
        <begin position="556"/>
        <end position="1146"/>
    </location>
</feature>
<dbReference type="Pfam" id="PF07715">
    <property type="entry name" value="Plug"/>
    <property type="match status" value="1"/>
</dbReference>
<protein>
    <submittedName>
        <fullName evidence="13">TonB-linked SusC/RagA family outer membrane protein</fullName>
    </submittedName>
</protein>
<dbReference type="PROSITE" id="PS51257">
    <property type="entry name" value="PROKAR_LIPOPROTEIN"/>
    <property type="match status" value="1"/>
</dbReference>
<keyword evidence="6 8" id="KW-0472">Membrane</keyword>
<name>A0A327VNC3_9BACT</name>
<sequence>MRICTRQSLRGLLYLCVLLLSCTFAGAQTPAAKTEQTIKEALDQISKVYGTTFMYDAQLLKGKTTKVFVKSSANGTVEELLKNILYPSKLVFLYTDRNHYVIVPSERRNNDVNNPTGHQVSVQTQAPAGMKKISGTVTDENQNRLPGVYIQADGGKYYAVSNPLGQFVISVPETTKELTLTFTGMERATLFTSNGDAQNVVMKSKVLNEVVVTGYQTISRERATGSFSTVKASELDKRRISSLSQVLEGNLPGVLTYKGNIVVRGTSTFNANQKPLYVIDGFPVENSYLTKYGGLVDDMPDINPEDIESITVLKDAAAASIYGARAANGVIVITTKKAKVGKTQVTFSADYAVTPKWNLDYLQKAKSSEIIDVISQYYDNDPVFKTDPLKEATRLRENGPPNPALDLLLQVAEGKITRAQADEGLNKLRGMNVYNQQIMDKLIRPTSNQQFNLSVGKASANNTFNFSSTFRNDQGRDLTSNSKYLGINIRNSTDISKWLKADVGVYLNYSDSKGPDGNMDYSTGSSYLNQQLPFESILDENGNVTFMRSTLRAVNKATYDKYGLFSVERNPAQEVRYNQLYSKGLQTRANVKLNAKLTKWLNYDVMFQYERNNDKSEQMLDRDSRYMRNLFNSFSALDAKGNTIYKLPVGNAFNSTFYNQRSFTFRQQLNFNHTFNRKHDVVALVGSETRESKVNNDYYSVYGYDPLTMQYMPVNASDLALGMTGLNSIRTSLSDLTKYSELINRYVSFYGNAAYTYNDKYMVSGSMRYDLSNLFGTNPKYQYRPLWSAGASWIVSKEDFMSDIKWLDMLKLRASYGVNGNVAKTAGPFMVASYGINILTANQKGDIYTPPNPNLRWEKTATTNIGADFAVLNDRLTGSLDFYVRNSTDLLANKTIDPALGFTNAYVNNGAMRNKGVELSLSGRVLTTGDFTWNVTVNNAYNKNTVTRVDYKPAMASELAPSASYPVMGNSYYSLYSYTWVGLSNKGEPMIIGLDGKPTDKYITDPNVVKNSGSYMPVYNGSLINNFSYKQFQLSVMFVYNAGHVVRYDVPYLNGSFPFYSFREGLGSAWKKPGDELVTDVPRLVFDYDNTGNSYRNDYWLYSNRNIMSASYIKARNITLSYNLPKSMLKRMKVAGARIRFQVDNLFYIGFNNQGIDPETGGMAGSATGRSLPIMPTYNFGVNLSL</sequence>
<keyword evidence="10" id="KW-0732">Signal</keyword>
<evidence type="ECO:0000256" key="3">
    <source>
        <dbReference type="ARBA" id="ARBA00022452"/>
    </source>
</evidence>
<evidence type="ECO:0000256" key="2">
    <source>
        <dbReference type="ARBA" id="ARBA00022448"/>
    </source>
</evidence>
<dbReference type="Gene3D" id="2.40.170.20">
    <property type="entry name" value="TonB-dependent receptor, beta-barrel domain"/>
    <property type="match status" value="1"/>
</dbReference>
<feature type="chain" id="PRO_5016261296" evidence="10">
    <location>
        <begin position="28"/>
        <end position="1186"/>
    </location>
</feature>
<gene>
    <name evidence="13" type="ORF">CLV59_11035</name>
</gene>
<dbReference type="NCBIfam" id="TIGR04057">
    <property type="entry name" value="SusC_RagA_signa"/>
    <property type="match status" value="1"/>
</dbReference>
<dbReference type="InterPro" id="IPR037066">
    <property type="entry name" value="Plug_dom_sf"/>
</dbReference>
<dbReference type="PROSITE" id="PS52016">
    <property type="entry name" value="TONB_DEPENDENT_REC_3"/>
    <property type="match status" value="1"/>
</dbReference>
<dbReference type="InterPro" id="IPR023996">
    <property type="entry name" value="TonB-dep_OMP_SusC/RagA"/>
</dbReference>
<keyword evidence="2 8" id="KW-0813">Transport</keyword>
<dbReference type="InterPro" id="IPR000531">
    <property type="entry name" value="Beta-barrel_TonB"/>
</dbReference>
<dbReference type="OrthoDB" id="9768177at2"/>
<reference evidence="13 14" key="1">
    <citation type="submission" date="2018-06" db="EMBL/GenBank/DDBJ databases">
        <title>Genomic Encyclopedia of Archaeal and Bacterial Type Strains, Phase II (KMG-II): from individual species to whole genera.</title>
        <authorList>
            <person name="Goeker M."/>
        </authorList>
    </citation>
    <scope>NUCLEOTIDE SEQUENCE [LARGE SCALE GENOMIC DNA]</scope>
    <source>
        <strain evidence="13 14">DSM 29821</strain>
    </source>
</reference>
<comment type="subcellular location">
    <subcellularLocation>
        <location evidence="1 8">Cell outer membrane</location>
        <topology evidence="1 8">Multi-pass membrane protein</topology>
    </subcellularLocation>
</comment>
<evidence type="ECO:0000259" key="11">
    <source>
        <dbReference type="Pfam" id="PF00593"/>
    </source>
</evidence>
<keyword evidence="3 8" id="KW-1134">Transmembrane beta strand</keyword>
<evidence type="ECO:0000256" key="1">
    <source>
        <dbReference type="ARBA" id="ARBA00004571"/>
    </source>
</evidence>
<dbReference type="Gene3D" id="3.55.50.30">
    <property type="match status" value="1"/>
</dbReference>
<keyword evidence="14" id="KW-1185">Reference proteome</keyword>
<evidence type="ECO:0000313" key="13">
    <source>
        <dbReference type="EMBL" id="RAJ74989.1"/>
    </source>
</evidence>
<dbReference type="Pfam" id="PF00593">
    <property type="entry name" value="TonB_dep_Rec_b-barrel"/>
    <property type="match status" value="1"/>
</dbReference>
<dbReference type="Gene3D" id="2.60.40.1120">
    <property type="entry name" value="Carboxypeptidase-like, regulatory domain"/>
    <property type="match status" value="1"/>
</dbReference>
<dbReference type="RefSeq" id="WP_111594899.1">
    <property type="nucleotide sequence ID" value="NZ_QLMA01000010.1"/>
</dbReference>
<dbReference type="GO" id="GO:0009279">
    <property type="term" value="C:cell outer membrane"/>
    <property type="evidence" value="ECO:0007669"/>
    <property type="project" value="UniProtKB-SubCell"/>
</dbReference>
<evidence type="ECO:0000256" key="7">
    <source>
        <dbReference type="ARBA" id="ARBA00023237"/>
    </source>
</evidence>
<comment type="caution">
    <text evidence="13">The sequence shown here is derived from an EMBL/GenBank/DDBJ whole genome shotgun (WGS) entry which is preliminary data.</text>
</comment>
<dbReference type="Gene3D" id="2.170.130.10">
    <property type="entry name" value="TonB-dependent receptor, plug domain"/>
    <property type="match status" value="1"/>
</dbReference>